<feature type="domain" description="Ig-like" evidence="1">
    <location>
        <begin position="95"/>
        <end position="183"/>
    </location>
</feature>
<protein>
    <submittedName>
        <fullName evidence="2">Titin</fullName>
    </submittedName>
</protein>
<dbReference type="PANTHER" id="PTHR47633">
    <property type="entry name" value="IMMUNOGLOBULIN"/>
    <property type="match status" value="1"/>
</dbReference>
<evidence type="ECO:0000313" key="2">
    <source>
        <dbReference type="EMBL" id="KAI5628788.1"/>
    </source>
</evidence>
<dbReference type="InterPro" id="IPR036179">
    <property type="entry name" value="Ig-like_dom_sf"/>
</dbReference>
<evidence type="ECO:0000313" key="3">
    <source>
        <dbReference type="Proteomes" id="UP001205998"/>
    </source>
</evidence>
<proteinExistence type="predicted"/>
<dbReference type="InterPro" id="IPR013783">
    <property type="entry name" value="Ig-like_fold"/>
</dbReference>
<dbReference type="PROSITE" id="PS50835">
    <property type="entry name" value="IG_LIKE"/>
    <property type="match status" value="2"/>
</dbReference>
<accession>A0AAD5B541</accession>
<reference evidence="2" key="1">
    <citation type="submission" date="2018-07" db="EMBL/GenBank/DDBJ databases">
        <title>Comparative genomics of catfishes provides insights into carnivory and benthic adaptation.</title>
        <authorList>
            <person name="Zhang Y."/>
            <person name="Wang D."/>
            <person name="Peng Z."/>
            <person name="Zheng S."/>
            <person name="Shao F."/>
            <person name="Tao W."/>
        </authorList>
    </citation>
    <scope>NUCLEOTIDE SEQUENCE</scope>
    <source>
        <strain evidence="2">Chongqing</strain>
    </source>
</reference>
<organism evidence="2 3">
    <name type="scientific">Silurus asotus</name>
    <name type="common">Amur catfish</name>
    <name type="synonym">Parasilurus asotus</name>
    <dbReference type="NCBI Taxonomy" id="30991"/>
    <lineage>
        <taxon>Eukaryota</taxon>
        <taxon>Metazoa</taxon>
        <taxon>Chordata</taxon>
        <taxon>Craniata</taxon>
        <taxon>Vertebrata</taxon>
        <taxon>Euteleostomi</taxon>
        <taxon>Actinopterygii</taxon>
        <taxon>Neopterygii</taxon>
        <taxon>Teleostei</taxon>
        <taxon>Ostariophysi</taxon>
        <taxon>Siluriformes</taxon>
        <taxon>Siluridae</taxon>
        <taxon>Silurus</taxon>
    </lineage>
</organism>
<evidence type="ECO:0000259" key="1">
    <source>
        <dbReference type="PROSITE" id="PS50835"/>
    </source>
</evidence>
<dbReference type="InterPro" id="IPR003599">
    <property type="entry name" value="Ig_sub"/>
</dbReference>
<dbReference type="Proteomes" id="UP001205998">
    <property type="component" value="Unassembled WGS sequence"/>
</dbReference>
<dbReference type="SMART" id="SM00408">
    <property type="entry name" value="IGc2"/>
    <property type="match status" value="2"/>
</dbReference>
<dbReference type="GO" id="GO:0004672">
    <property type="term" value="F:protein kinase activity"/>
    <property type="evidence" value="ECO:0007669"/>
    <property type="project" value="TreeGrafter"/>
</dbReference>
<dbReference type="InterPro" id="IPR007110">
    <property type="entry name" value="Ig-like_dom"/>
</dbReference>
<keyword evidence="3" id="KW-1185">Reference proteome</keyword>
<dbReference type="AlphaFoldDB" id="A0AAD5B541"/>
<feature type="non-terminal residue" evidence="2">
    <location>
        <position position="1"/>
    </location>
</feature>
<dbReference type="InterPro" id="IPR013098">
    <property type="entry name" value="Ig_I-set"/>
</dbReference>
<dbReference type="Pfam" id="PF07679">
    <property type="entry name" value="I-set"/>
    <property type="match status" value="2"/>
</dbReference>
<dbReference type="SUPFAM" id="SSF48726">
    <property type="entry name" value="Immunoglobulin"/>
    <property type="match status" value="2"/>
</dbReference>
<name>A0AAD5B541_SILAS</name>
<comment type="caution">
    <text evidence="2">The sequence shown here is derived from an EMBL/GenBank/DDBJ whole genome shotgun (WGS) entry which is preliminary data.</text>
</comment>
<gene>
    <name evidence="2" type="ORF">C0J50_12753</name>
</gene>
<dbReference type="SMART" id="SM00409">
    <property type="entry name" value="IG"/>
    <property type="match status" value="2"/>
</dbReference>
<feature type="non-terminal residue" evidence="2">
    <location>
        <position position="186"/>
    </location>
</feature>
<dbReference type="EMBL" id="MU541570">
    <property type="protein sequence ID" value="KAI5628788.1"/>
    <property type="molecule type" value="Genomic_DNA"/>
</dbReference>
<sequence length="186" mass="19992">PPTFNKPLSDMEEILSSPVKLACNISGSLPISVEWFKDGTKLTGKTKHKLFQDNNSVSLEIEQLEKADTGTYTCKLTNKAGSCECSGTLRVKEIPSFVVVPQPQAVIPNTTVRFTSTFKGTPPFTVKWFKEDTELITGPSCFIGLEGLSSFIDLFAVGLSNSGPYSCQVSNDAGTAKCTASLLVKG</sequence>
<dbReference type="Gene3D" id="2.60.40.10">
    <property type="entry name" value="Immunoglobulins"/>
    <property type="match status" value="2"/>
</dbReference>
<dbReference type="PANTHER" id="PTHR47633:SF7">
    <property type="entry name" value="TITIN HOMOLOG"/>
    <property type="match status" value="1"/>
</dbReference>
<dbReference type="FunFam" id="2.60.40.10:FF:000022">
    <property type="entry name" value="Cardiac titin"/>
    <property type="match status" value="2"/>
</dbReference>
<dbReference type="InterPro" id="IPR003598">
    <property type="entry name" value="Ig_sub2"/>
</dbReference>
<feature type="domain" description="Ig-like" evidence="1">
    <location>
        <begin position="1"/>
        <end position="90"/>
    </location>
</feature>